<dbReference type="PANTHER" id="PTHR43105">
    <property type="entry name" value="RESPIRATORY NITRATE REDUCTASE"/>
    <property type="match status" value="1"/>
</dbReference>
<dbReference type="OrthoDB" id="23466at2157"/>
<dbReference type="InterPro" id="IPR041924">
    <property type="entry name" value="Formate_Dh-H_N"/>
</dbReference>
<dbReference type="GO" id="GO:0051539">
    <property type="term" value="F:4 iron, 4 sulfur cluster binding"/>
    <property type="evidence" value="ECO:0007669"/>
    <property type="project" value="UniProtKB-KW"/>
</dbReference>
<dbReference type="InterPro" id="IPR006478">
    <property type="entry name" value="Formate_DH_asu"/>
</dbReference>
<proteinExistence type="predicted"/>
<dbReference type="PANTHER" id="PTHR43105:SF14">
    <property type="entry name" value="FORMATE DEHYDROGENASE H"/>
    <property type="match status" value="1"/>
</dbReference>
<dbReference type="SMART" id="SM00926">
    <property type="entry name" value="Molybdop_Fe4S4"/>
    <property type="match status" value="1"/>
</dbReference>
<keyword evidence="8" id="KW-1185">Reference proteome</keyword>
<dbReference type="KEGG" id="mmil:sm9_2183"/>
<dbReference type="GO" id="GO:0016020">
    <property type="term" value="C:membrane"/>
    <property type="evidence" value="ECO:0007669"/>
    <property type="project" value="TreeGrafter"/>
</dbReference>
<protein>
    <submittedName>
        <fullName evidence="7">Formate dehydrogenase alpha subunit FdhA</fullName>
    </submittedName>
</protein>
<keyword evidence="4" id="KW-0408">Iron</keyword>
<dbReference type="InterPro" id="IPR006656">
    <property type="entry name" value="Mopterin_OxRdtase"/>
</dbReference>
<organism evidence="7 8">
    <name type="scientific">Methanobrevibacter millerae</name>
    <dbReference type="NCBI Taxonomy" id="230361"/>
    <lineage>
        <taxon>Archaea</taxon>
        <taxon>Methanobacteriati</taxon>
        <taxon>Methanobacteriota</taxon>
        <taxon>Methanomada group</taxon>
        <taxon>Methanobacteria</taxon>
        <taxon>Methanobacteriales</taxon>
        <taxon>Methanobacteriaceae</taxon>
        <taxon>Methanobrevibacter</taxon>
    </lineage>
</organism>
<dbReference type="EMBL" id="CP011266">
    <property type="protein sequence ID" value="ALT69939.1"/>
    <property type="molecule type" value="Genomic_DNA"/>
</dbReference>
<dbReference type="Gene3D" id="2.40.40.20">
    <property type="match status" value="1"/>
</dbReference>
<dbReference type="Pfam" id="PF04879">
    <property type="entry name" value="Molybdop_Fe4S4"/>
    <property type="match status" value="1"/>
</dbReference>
<keyword evidence="1" id="KW-0004">4Fe-4S</keyword>
<gene>
    <name evidence="7" type="primary">fdhA</name>
    <name evidence="7" type="ORF">sm9_2183</name>
</gene>
<keyword evidence="5" id="KW-0411">Iron-sulfur</keyword>
<dbReference type="NCBIfam" id="TIGR01591">
    <property type="entry name" value="Fdh-alpha"/>
    <property type="match status" value="1"/>
</dbReference>
<dbReference type="GO" id="GO:0043546">
    <property type="term" value="F:molybdopterin cofactor binding"/>
    <property type="evidence" value="ECO:0007669"/>
    <property type="project" value="InterPro"/>
</dbReference>
<dbReference type="CDD" id="cd02753">
    <property type="entry name" value="MopB_Formate-Dh-H"/>
    <property type="match status" value="1"/>
</dbReference>
<evidence type="ECO:0000256" key="5">
    <source>
        <dbReference type="ARBA" id="ARBA00023014"/>
    </source>
</evidence>
<evidence type="ECO:0000259" key="6">
    <source>
        <dbReference type="PROSITE" id="PS51669"/>
    </source>
</evidence>
<sequence length="721" mass="79830">MVEIKYVPSICPYCGTGCGINFVVKDGKIIGVEPFKRHPVNEGKVCPKGNFGYQFINREDRLTTPLIKENGEFREASWDEALDLVANKLKEVSDEDPNKVGFYACARSPNENIYITQKLARVACGTQNVDHCARICHGPTVAGLATTFGSGAMTNGFDSIKEADYIFCIGSNNMEAHPLFGRKMIQAKQNGAKLVVLDPRFTPTAKIADEYVQFETGTDVALMNAMIKVIIDKGLQDDEFIANRTKGYEEMKEVVQKYDLDMASEITGIKPEVIEHLAVEYASADKAAIVYSLGITEHSHGADNVMSTANLAMLTGNIGRQGTGVNPLRGQNNVQGACDMGALPSDYVGYRKVADEETTAWFNDYYSGYGYEVNLPTKPGLTLVEMMNAAHAGDLKVLYIHGEDPVLSDADVAHTKAALENLEMLVVQECFLTDTAQCADVVLPAAGWGEQEGTFTSGERRVQCLHKAQEPPEGAWVDWKIMEEIAVRMGVPRELFHYESAEEIFEEIRECAPIMAGMNRERLDTPEALHWPCPSEDDPCQPLMHKDKFAHPDGLGVFQALEHKGPVETVDEEYPLLLTTTRVLFHYHAAMTRRCETLSNEVKTGFIEINTKDAEERGIINGEVVRAFSRRGEIAIPARVTDDIREGIVNIPMHFAECAANVLTNSDSFDPKSKMVELKACAIEVEKFDEKVEIKNELYKYGTDTEVKAEDISTTTVQVGK</sequence>
<dbReference type="SUPFAM" id="SSF50692">
    <property type="entry name" value="ADC-like"/>
    <property type="match status" value="1"/>
</dbReference>
<dbReference type="GO" id="GO:0046872">
    <property type="term" value="F:metal ion binding"/>
    <property type="evidence" value="ECO:0007669"/>
    <property type="project" value="UniProtKB-KW"/>
</dbReference>
<dbReference type="SUPFAM" id="SSF53706">
    <property type="entry name" value="Formate dehydrogenase/DMSO reductase, domains 1-3"/>
    <property type="match status" value="1"/>
</dbReference>
<dbReference type="InterPro" id="IPR006963">
    <property type="entry name" value="Mopterin_OxRdtase_4Fe-4S_dom"/>
</dbReference>
<evidence type="ECO:0000313" key="7">
    <source>
        <dbReference type="EMBL" id="ALT69939.1"/>
    </source>
</evidence>
<dbReference type="Pfam" id="PF01568">
    <property type="entry name" value="Molydop_binding"/>
    <property type="match status" value="1"/>
</dbReference>
<dbReference type="GO" id="GO:0015942">
    <property type="term" value="P:formate metabolic process"/>
    <property type="evidence" value="ECO:0007669"/>
    <property type="project" value="InterPro"/>
</dbReference>
<dbReference type="PROSITE" id="PS51669">
    <property type="entry name" value="4FE4S_MOW_BIS_MGD"/>
    <property type="match status" value="1"/>
</dbReference>
<accession>A0A0U2TW35</accession>
<dbReference type="GeneID" id="26737141"/>
<dbReference type="AlphaFoldDB" id="A0A0U2TW35"/>
<keyword evidence="2" id="KW-0479">Metal-binding</keyword>
<dbReference type="InterPro" id="IPR050123">
    <property type="entry name" value="Prok_molybdopt-oxidoreductase"/>
</dbReference>
<name>A0A0U2TW35_9EURY</name>
<dbReference type="PATRIC" id="fig|230361.4.peg.2256"/>
<keyword evidence="3" id="KW-0560">Oxidoreductase</keyword>
<dbReference type="InterPro" id="IPR006657">
    <property type="entry name" value="MoPterin_dinucl-bd_dom"/>
</dbReference>
<evidence type="ECO:0000256" key="3">
    <source>
        <dbReference type="ARBA" id="ARBA00023002"/>
    </source>
</evidence>
<dbReference type="GO" id="GO:0022904">
    <property type="term" value="P:respiratory electron transport chain"/>
    <property type="evidence" value="ECO:0007669"/>
    <property type="project" value="TreeGrafter"/>
</dbReference>
<dbReference type="Gene3D" id="3.40.228.10">
    <property type="entry name" value="Dimethylsulfoxide Reductase, domain 2"/>
    <property type="match status" value="1"/>
</dbReference>
<dbReference type="GO" id="GO:0008863">
    <property type="term" value="F:formate dehydrogenase (NAD+) activity"/>
    <property type="evidence" value="ECO:0007669"/>
    <property type="project" value="InterPro"/>
</dbReference>
<evidence type="ECO:0000256" key="4">
    <source>
        <dbReference type="ARBA" id="ARBA00023004"/>
    </source>
</evidence>
<dbReference type="FunFam" id="2.20.25.90:FF:000006">
    <property type="entry name" value="Formate dehydrogenase alpha subunit"/>
    <property type="match status" value="1"/>
</dbReference>
<dbReference type="Gene3D" id="2.20.25.90">
    <property type="entry name" value="ADC-like domains"/>
    <property type="match status" value="1"/>
</dbReference>
<dbReference type="FunFam" id="3.40.228.10:FF:000002">
    <property type="entry name" value="Formate dehydrogenase subunit alpha"/>
    <property type="match status" value="1"/>
</dbReference>
<dbReference type="RefSeq" id="WP_083495907.1">
    <property type="nucleotide sequence ID" value="NZ_CP011266.1"/>
</dbReference>
<dbReference type="PIRSF" id="PIRSF000144">
    <property type="entry name" value="CbbBc"/>
    <property type="match status" value="1"/>
</dbReference>
<dbReference type="Proteomes" id="UP000067738">
    <property type="component" value="Chromosome"/>
</dbReference>
<dbReference type="GO" id="GO:0003954">
    <property type="term" value="F:NADH dehydrogenase activity"/>
    <property type="evidence" value="ECO:0007669"/>
    <property type="project" value="TreeGrafter"/>
</dbReference>
<evidence type="ECO:0000313" key="8">
    <source>
        <dbReference type="Proteomes" id="UP000067738"/>
    </source>
</evidence>
<dbReference type="Gene3D" id="3.40.50.740">
    <property type="match status" value="1"/>
</dbReference>
<evidence type="ECO:0000256" key="2">
    <source>
        <dbReference type="ARBA" id="ARBA00022723"/>
    </source>
</evidence>
<evidence type="ECO:0000256" key="1">
    <source>
        <dbReference type="ARBA" id="ARBA00022485"/>
    </source>
</evidence>
<reference evidence="7 8" key="1">
    <citation type="submission" date="2015-04" db="EMBL/GenBank/DDBJ databases">
        <title>The complete genome sequence of the rumen methanogen Methanobrevibacter millerae SM9.</title>
        <authorList>
            <person name="Leahy S.C."/>
            <person name="Kelly W.J."/>
            <person name="Pacheco D.M."/>
            <person name="Li D."/>
            <person name="Altermann E."/>
            <person name="Attwood G.T."/>
        </authorList>
    </citation>
    <scope>NUCLEOTIDE SEQUENCE [LARGE SCALE GENOMIC DNA]</scope>
    <source>
        <strain evidence="7 8">SM9</strain>
    </source>
</reference>
<dbReference type="Pfam" id="PF00384">
    <property type="entry name" value="Molybdopterin"/>
    <property type="match status" value="1"/>
</dbReference>
<dbReference type="InterPro" id="IPR009010">
    <property type="entry name" value="Asp_de-COase-like_dom_sf"/>
</dbReference>
<feature type="domain" description="4Fe-4S Mo/W bis-MGD-type" evidence="6">
    <location>
        <begin position="4"/>
        <end position="60"/>
    </location>
</feature>